<dbReference type="InterPro" id="IPR017703">
    <property type="entry name" value="YgfZ/GCV_T_CS"/>
</dbReference>
<feature type="region of interest" description="Disordered" evidence="2">
    <location>
        <begin position="1"/>
        <end position="83"/>
    </location>
</feature>
<dbReference type="Gene3D" id="3.30.1360.120">
    <property type="entry name" value="Probable tRNA modification gtpase trme, domain 1"/>
    <property type="match status" value="1"/>
</dbReference>
<dbReference type="KEGG" id="hgn:E6W36_02835"/>
<proteinExistence type="predicted"/>
<dbReference type="EMBL" id="CP039704">
    <property type="protein sequence ID" value="QCI78920.1"/>
    <property type="molecule type" value="Genomic_DNA"/>
</dbReference>
<keyword evidence="5" id="KW-1185">Reference proteome</keyword>
<evidence type="ECO:0000313" key="4">
    <source>
        <dbReference type="EMBL" id="QCI78920.1"/>
    </source>
</evidence>
<dbReference type="InterPro" id="IPR045179">
    <property type="entry name" value="YgfZ/GcvT"/>
</dbReference>
<dbReference type="PANTHER" id="PTHR22602:SF0">
    <property type="entry name" value="TRANSFERASE CAF17, MITOCHONDRIAL-RELATED"/>
    <property type="match status" value="1"/>
</dbReference>
<feature type="domain" description="CAF17 C-terminal" evidence="3">
    <location>
        <begin position="153"/>
        <end position="215"/>
    </location>
</feature>
<dbReference type="AlphaFoldDB" id="A0A4D7C5J4"/>
<evidence type="ECO:0000256" key="1">
    <source>
        <dbReference type="ARBA" id="ARBA00022946"/>
    </source>
</evidence>
<organism evidence="4 5">
    <name type="scientific">Hankyongella ginsenosidimutans</name>
    <dbReference type="NCBI Taxonomy" id="1763828"/>
    <lineage>
        <taxon>Bacteria</taxon>
        <taxon>Pseudomonadati</taxon>
        <taxon>Pseudomonadota</taxon>
        <taxon>Alphaproteobacteria</taxon>
        <taxon>Sphingomonadales</taxon>
        <taxon>Sphingomonadaceae</taxon>
        <taxon>Hankyongella</taxon>
    </lineage>
</organism>
<dbReference type="InterPro" id="IPR057460">
    <property type="entry name" value="CAF17_C"/>
</dbReference>
<dbReference type="PANTHER" id="PTHR22602">
    <property type="entry name" value="TRANSFERASE CAF17, MITOCHONDRIAL-RELATED"/>
    <property type="match status" value="1"/>
</dbReference>
<gene>
    <name evidence="4" type="ORF">E6W36_02835</name>
</gene>
<reference evidence="5" key="1">
    <citation type="submission" date="2019-04" db="EMBL/GenBank/DDBJ databases">
        <title>Complete genome sequence of Sphingomonas sp. W1-2-3.</title>
        <authorList>
            <person name="Im W.T."/>
        </authorList>
    </citation>
    <scope>NUCLEOTIDE SEQUENCE [LARGE SCALE GENOMIC DNA]</scope>
    <source>
        <strain evidence="5">W1-2-3</strain>
    </source>
</reference>
<accession>A0A4D7C5J4</accession>
<name>A0A4D7C5J4_9SPHN</name>
<keyword evidence="1" id="KW-0809">Transit peptide</keyword>
<dbReference type="Proteomes" id="UP000298714">
    <property type="component" value="Chromosome"/>
</dbReference>
<dbReference type="NCBIfam" id="TIGR03317">
    <property type="entry name" value="ygfZ_signature"/>
    <property type="match status" value="1"/>
</dbReference>
<dbReference type="GO" id="GO:0016226">
    <property type="term" value="P:iron-sulfur cluster assembly"/>
    <property type="evidence" value="ECO:0007669"/>
    <property type="project" value="TreeGrafter"/>
</dbReference>
<feature type="compositionally biased region" description="Basic residues" evidence="2">
    <location>
        <begin position="16"/>
        <end position="34"/>
    </location>
</feature>
<feature type="compositionally biased region" description="Low complexity" evidence="2">
    <location>
        <begin position="1"/>
        <end position="15"/>
    </location>
</feature>
<dbReference type="InterPro" id="IPR027266">
    <property type="entry name" value="TrmE/GcvT-like"/>
</dbReference>
<dbReference type="Pfam" id="PF25455">
    <property type="entry name" value="Beta-barrel_CAF17_C"/>
    <property type="match status" value="1"/>
</dbReference>
<protein>
    <submittedName>
        <fullName evidence="4">tRNA-modifying protein YgfZ</fullName>
    </submittedName>
</protein>
<sequence>MPVCSAPGQAAVRPAPARRRRGRLPGRCGRRSRGRTGQAPDALPAARAGDDPHAPGPRGPRCMGKHGTTSGRPATGGAWRTLDRAGGCYPPDDGRYRRWRWSHGVAEGPEELGVDRLLWLETNAAELNGVSTTKGCYVGQENTARMHFRGKVRKRLMVATVSGAGDIVRAGDQAAADVVLHAGDQALLLMRLDYLDAPLTLGGAPATLLRPAWLTA</sequence>
<evidence type="ECO:0000313" key="5">
    <source>
        <dbReference type="Proteomes" id="UP000298714"/>
    </source>
</evidence>
<evidence type="ECO:0000256" key="2">
    <source>
        <dbReference type="SAM" id="MobiDB-lite"/>
    </source>
</evidence>
<dbReference type="SUPFAM" id="SSF103025">
    <property type="entry name" value="Folate-binding domain"/>
    <property type="match status" value="1"/>
</dbReference>
<evidence type="ECO:0000259" key="3">
    <source>
        <dbReference type="Pfam" id="PF25455"/>
    </source>
</evidence>